<evidence type="ECO:0000256" key="7">
    <source>
        <dbReference type="ARBA" id="ARBA00023157"/>
    </source>
</evidence>
<keyword evidence="8" id="KW-0675">Receptor</keyword>
<feature type="chain" id="PRO_5044682862" evidence="12">
    <location>
        <begin position="20"/>
        <end position="323"/>
    </location>
</feature>
<dbReference type="GO" id="GO:0007166">
    <property type="term" value="P:cell surface receptor signaling pathway"/>
    <property type="evidence" value="ECO:0007669"/>
    <property type="project" value="TreeGrafter"/>
</dbReference>
<evidence type="ECO:0000259" key="13">
    <source>
        <dbReference type="PROSITE" id="PS50835"/>
    </source>
</evidence>
<dbReference type="AlphaFoldDB" id="A0A8D0HLT6"/>
<dbReference type="PANTHER" id="PTHR25466">
    <property type="entry name" value="T-LYMPHOCYTE ACTIVATION ANTIGEN"/>
    <property type="match status" value="1"/>
</dbReference>
<dbReference type="InterPro" id="IPR051713">
    <property type="entry name" value="T-cell_Activation_Regulation"/>
</dbReference>
<dbReference type="GO" id="GO:0032689">
    <property type="term" value="P:negative regulation of type II interferon production"/>
    <property type="evidence" value="ECO:0007669"/>
    <property type="project" value="Ensembl"/>
</dbReference>
<dbReference type="Gene3D" id="2.60.40.10">
    <property type="entry name" value="Immunoglobulins"/>
    <property type="match status" value="2"/>
</dbReference>
<dbReference type="PROSITE" id="PS50835">
    <property type="entry name" value="IG_LIKE"/>
    <property type="match status" value="2"/>
</dbReference>
<feature type="domain" description="Ig-like" evidence="13">
    <location>
        <begin position="162"/>
        <end position="218"/>
    </location>
</feature>
<comment type="subcellular location">
    <subcellularLocation>
        <location evidence="1">Cell membrane</location>
        <topology evidence="1">Single-pass type I membrane protein</topology>
    </subcellularLocation>
</comment>
<dbReference type="GO" id="GO:0009897">
    <property type="term" value="C:external side of plasma membrane"/>
    <property type="evidence" value="ECO:0007669"/>
    <property type="project" value="TreeGrafter"/>
</dbReference>
<keyword evidence="6 11" id="KW-0472">Membrane</keyword>
<evidence type="ECO:0000256" key="4">
    <source>
        <dbReference type="ARBA" id="ARBA00022729"/>
    </source>
</evidence>
<sequence>MLQALPIVILAGQCHLVTALFTVEVLQPLYIAEHGSNVTMGCRFPACSHPDFADLNIFWEQKSPMNQKAKEVYKLHKGEEDLKTQHNDYRGRATLLHDQLKLGQSVLQIINVKPMDAGKYLCLIQYQRRSDYKYVTLNVTASYKKINFQQVMSNPEENEFILTCQSEGFPLANVFWYIQKNLNVTLPANTTYTLTTDGLYNVTSILRFKPNTSENYSCIFWNEELKGEPSVHIFMIVPKKNLFPTSGSNSLFILSICVILVFLAVVISLIRMRKSCANLCVKKDKRGKHQHLRTKENSDLNPQAEDLIPMKVTDSKVCESAVP</sequence>
<evidence type="ECO:0000256" key="12">
    <source>
        <dbReference type="SAM" id="SignalP"/>
    </source>
</evidence>
<feature type="domain" description="Ig-like" evidence="13">
    <location>
        <begin position="6"/>
        <end position="140"/>
    </location>
</feature>
<evidence type="ECO:0000256" key="3">
    <source>
        <dbReference type="ARBA" id="ARBA00022692"/>
    </source>
</evidence>
<dbReference type="Ensembl" id="ENSSPUT00000022565.1">
    <property type="protein sequence ID" value="ENSSPUP00000021159.1"/>
    <property type="gene ID" value="ENSSPUG00000016280.1"/>
</dbReference>
<proteinExistence type="predicted"/>
<evidence type="ECO:0000256" key="1">
    <source>
        <dbReference type="ARBA" id="ARBA00004251"/>
    </source>
</evidence>
<dbReference type="GO" id="GO:0032693">
    <property type="term" value="P:negative regulation of interleukin-10 production"/>
    <property type="evidence" value="ECO:0007669"/>
    <property type="project" value="Ensembl"/>
</dbReference>
<dbReference type="InterPro" id="IPR013783">
    <property type="entry name" value="Ig-like_fold"/>
</dbReference>
<evidence type="ECO:0000256" key="10">
    <source>
        <dbReference type="ARBA" id="ARBA00023319"/>
    </source>
</evidence>
<name>A0A8D0HLT6_SPHPU</name>
<dbReference type="SUPFAM" id="SSF48726">
    <property type="entry name" value="Immunoglobulin"/>
    <property type="match status" value="2"/>
</dbReference>
<keyword evidence="7" id="KW-1015">Disulfide bond</keyword>
<dbReference type="InterPro" id="IPR053896">
    <property type="entry name" value="BTN3A2-like_Ig-C"/>
</dbReference>
<dbReference type="GeneTree" id="ENSGT00940000161373"/>
<dbReference type="Ensembl" id="ENSSPUT00000022572.1">
    <property type="protein sequence ID" value="ENSSPUP00000021165.1"/>
    <property type="gene ID" value="ENSSPUG00000016280.1"/>
</dbReference>
<dbReference type="FunFam" id="2.60.40.10:FF:001912">
    <property type="entry name" value="CD274 molecule"/>
    <property type="match status" value="1"/>
</dbReference>
<dbReference type="SMART" id="SM00409">
    <property type="entry name" value="IG"/>
    <property type="match status" value="1"/>
</dbReference>
<evidence type="ECO:0000313" key="15">
    <source>
        <dbReference type="Proteomes" id="UP000694392"/>
    </source>
</evidence>
<evidence type="ECO:0000256" key="9">
    <source>
        <dbReference type="ARBA" id="ARBA00023180"/>
    </source>
</evidence>
<dbReference type="Proteomes" id="UP000694392">
    <property type="component" value="Unplaced"/>
</dbReference>
<dbReference type="GO" id="GO:0042102">
    <property type="term" value="P:positive regulation of T cell proliferation"/>
    <property type="evidence" value="ECO:0007669"/>
    <property type="project" value="TreeGrafter"/>
</dbReference>
<reference evidence="14" key="1">
    <citation type="submission" date="2025-05" db="UniProtKB">
        <authorList>
            <consortium name="Ensembl"/>
        </authorList>
    </citation>
    <scope>IDENTIFICATION</scope>
</reference>
<dbReference type="GO" id="GO:0006955">
    <property type="term" value="P:immune response"/>
    <property type="evidence" value="ECO:0007669"/>
    <property type="project" value="TreeGrafter"/>
</dbReference>
<keyword evidence="3 11" id="KW-0812">Transmembrane</keyword>
<feature type="signal peptide" evidence="12">
    <location>
        <begin position="1"/>
        <end position="19"/>
    </location>
</feature>
<evidence type="ECO:0000256" key="6">
    <source>
        <dbReference type="ARBA" id="ARBA00023136"/>
    </source>
</evidence>
<dbReference type="OMA" id="VPTCVMV"/>
<organism evidence="14 15">
    <name type="scientific">Sphenodon punctatus</name>
    <name type="common">Tuatara</name>
    <name type="synonym">Hatteria punctata</name>
    <dbReference type="NCBI Taxonomy" id="8508"/>
    <lineage>
        <taxon>Eukaryota</taxon>
        <taxon>Metazoa</taxon>
        <taxon>Chordata</taxon>
        <taxon>Craniata</taxon>
        <taxon>Vertebrata</taxon>
        <taxon>Euteleostomi</taxon>
        <taxon>Lepidosauria</taxon>
        <taxon>Sphenodontia</taxon>
        <taxon>Sphenodontidae</taxon>
        <taxon>Sphenodon</taxon>
    </lineage>
</organism>
<feature type="transmembrane region" description="Helical" evidence="11">
    <location>
        <begin position="251"/>
        <end position="270"/>
    </location>
</feature>
<keyword evidence="2" id="KW-1003">Cell membrane</keyword>
<dbReference type="InterPro" id="IPR003599">
    <property type="entry name" value="Ig_sub"/>
</dbReference>
<evidence type="ECO:0000313" key="14">
    <source>
        <dbReference type="Ensembl" id="ENSSPUP00000021165.1"/>
    </source>
</evidence>
<gene>
    <name evidence="14" type="primary">PDCD1LG2</name>
</gene>
<evidence type="ECO:0000256" key="2">
    <source>
        <dbReference type="ARBA" id="ARBA00022475"/>
    </source>
</evidence>
<evidence type="ECO:0000256" key="5">
    <source>
        <dbReference type="ARBA" id="ARBA00022989"/>
    </source>
</evidence>
<keyword evidence="4 12" id="KW-0732">Signal</keyword>
<protein>
    <submittedName>
        <fullName evidence="14">Programmed cell death 1 ligand 2</fullName>
    </submittedName>
</protein>
<dbReference type="InterPro" id="IPR007110">
    <property type="entry name" value="Ig-like_dom"/>
</dbReference>
<dbReference type="Pfam" id="PF22705">
    <property type="entry name" value="C2-set_3"/>
    <property type="match status" value="1"/>
</dbReference>
<keyword evidence="15" id="KW-1185">Reference proteome</keyword>
<dbReference type="InterPro" id="IPR036179">
    <property type="entry name" value="Ig-like_dom_sf"/>
</dbReference>
<evidence type="ECO:0000256" key="11">
    <source>
        <dbReference type="SAM" id="Phobius"/>
    </source>
</evidence>
<dbReference type="GO" id="GO:0046007">
    <property type="term" value="P:negative regulation of activated T cell proliferation"/>
    <property type="evidence" value="ECO:0007669"/>
    <property type="project" value="Ensembl"/>
</dbReference>
<dbReference type="PANTHER" id="PTHR25466:SF1">
    <property type="entry name" value="PROGRAMMED CELL DEATH 1 LIGAND 2"/>
    <property type="match status" value="1"/>
</dbReference>
<dbReference type="GO" id="GO:0031295">
    <property type="term" value="P:T cell costimulation"/>
    <property type="evidence" value="ECO:0007669"/>
    <property type="project" value="TreeGrafter"/>
</dbReference>
<accession>A0A8D0HLT6</accession>
<keyword evidence="9" id="KW-0325">Glycoprotein</keyword>
<keyword evidence="10" id="KW-0393">Immunoglobulin domain</keyword>
<dbReference type="GO" id="GO:0071222">
    <property type="term" value="P:cellular response to lipopolysaccharide"/>
    <property type="evidence" value="ECO:0007669"/>
    <property type="project" value="TreeGrafter"/>
</dbReference>
<keyword evidence="5 11" id="KW-1133">Transmembrane helix</keyword>
<evidence type="ECO:0000256" key="8">
    <source>
        <dbReference type="ARBA" id="ARBA00023170"/>
    </source>
</evidence>